<sequence>MIAVIFEVEPAEGQRQAYLDIAAGLRAELETIDGLVSIERFESLSRQGRILSLSFWRDEEAVTRWRNVEAHRAAQAQGRSGIFRDYRLRVAHVVRDYGLHERTDAPQDSRDVHGGSIRCDRQAAP</sequence>
<evidence type="ECO:0000313" key="4">
    <source>
        <dbReference type="Proteomes" id="UP001206572"/>
    </source>
</evidence>
<proteinExistence type="predicted"/>
<accession>A0ABT2AHT3</accession>
<comment type="caution">
    <text evidence="3">The sequence shown here is derived from an EMBL/GenBank/DDBJ whole genome shotgun (WGS) entry which is preliminary data.</text>
</comment>
<feature type="region of interest" description="Disordered" evidence="1">
    <location>
        <begin position="101"/>
        <end position="125"/>
    </location>
</feature>
<organism evidence="3 4">
    <name type="scientific">Massilia agri</name>
    <dbReference type="NCBI Taxonomy" id="1886785"/>
    <lineage>
        <taxon>Bacteria</taxon>
        <taxon>Pseudomonadati</taxon>
        <taxon>Pseudomonadota</taxon>
        <taxon>Betaproteobacteria</taxon>
        <taxon>Burkholderiales</taxon>
        <taxon>Oxalobacteraceae</taxon>
        <taxon>Telluria group</taxon>
        <taxon>Massilia</taxon>
    </lineage>
</organism>
<dbReference type="EMBL" id="JANUHA010000003">
    <property type="protein sequence ID" value="MCS0595787.1"/>
    <property type="molecule type" value="Genomic_DNA"/>
</dbReference>
<dbReference type="PROSITE" id="PS51725">
    <property type="entry name" value="ABM"/>
    <property type="match status" value="1"/>
</dbReference>
<dbReference type="InterPro" id="IPR007138">
    <property type="entry name" value="ABM_dom"/>
</dbReference>
<dbReference type="PANTHER" id="PTHR37811:SF2">
    <property type="entry name" value="ABM DOMAIN-CONTAINING PROTEIN"/>
    <property type="match status" value="1"/>
</dbReference>
<dbReference type="RefSeq" id="WP_258826840.1">
    <property type="nucleotide sequence ID" value="NZ_JANUHA010000003.1"/>
</dbReference>
<protein>
    <submittedName>
        <fullName evidence="3">Antibiotic biosynthesis monooxygenase</fullName>
    </submittedName>
</protein>
<dbReference type="InterPro" id="IPR011008">
    <property type="entry name" value="Dimeric_a/b-barrel"/>
</dbReference>
<keyword evidence="4" id="KW-1185">Reference proteome</keyword>
<name>A0ABT2AHT3_9BURK</name>
<gene>
    <name evidence="3" type="ORF">NX780_05440</name>
</gene>
<dbReference type="Gene3D" id="3.30.70.100">
    <property type="match status" value="1"/>
</dbReference>
<evidence type="ECO:0000313" key="3">
    <source>
        <dbReference type="EMBL" id="MCS0595787.1"/>
    </source>
</evidence>
<evidence type="ECO:0000259" key="2">
    <source>
        <dbReference type="PROSITE" id="PS51725"/>
    </source>
</evidence>
<evidence type="ECO:0000256" key="1">
    <source>
        <dbReference type="SAM" id="MobiDB-lite"/>
    </source>
</evidence>
<dbReference type="SUPFAM" id="SSF54909">
    <property type="entry name" value="Dimeric alpha+beta barrel"/>
    <property type="match status" value="1"/>
</dbReference>
<dbReference type="InterPro" id="IPR052936">
    <property type="entry name" value="Jasmonate_Hydroxylase-like"/>
</dbReference>
<feature type="domain" description="ABM" evidence="2">
    <location>
        <begin position="2"/>
        <end position="90"/>
    </location>
</feature>
<keyword evidence="3" id="KW-0503">Monooxygenase</keyword>
<keyword evidence="3" id="KW-0560">Oxidoreductase</keyword>
<dbReference type="PANTHER" id="PTHR37811">
    <property type="entry name" value="BLL5343 PROTEIN"/>
    <property type="match status" value="1"/>
</dbReference>
<dbReference type="Proteomes" id="UP001206572">
    <property type="component" value="Unassembled WGS sequence"/>
</dbReference>
<dbReference type="Pfam" id="PF03992">
    <property type="entry name" value="ABM"/>
    <property type="match status" value="1"/>
</dbReference>
<reference evidence="3 4" key="1">
    <citation type="submission" date="2022-08" db="EMBL/GenBank/DDBJ databases">
        <title>Reclassification of Massilia species as members of the genera Telluria, Duganella, Pseudoduganella, Mokoshia gen. nov. and Zemynaea gen. nov. using orthogonal and non-orthogonal genome-based approaches.</title>
        <authorList>
            <person name="Bowman J.P."/>
        </authorList>
    </citation>
    <scope>NUCLEOTIDE SEQUENCE [LARGE SCALE GENOMIC DNA]</scope>
    <source>
        <strain evidence="3 4">JCM 31661</strain>
    </source>
</reference>
<dbReference type="GO" id="GO:0004497">
    <property type="term" value="F:monooxygenase activity"/>
    <property type="evidence" value="ECO:0007669"/>
    <property type="project" value="UniProtKB-KW"/>
</dbReference>